<evidence type="ECO:0000313" key="3">
    <source>
        <dbReference type="EMBL" id="USQ97745.1"/>
    </source>
</evidence>
<sequence>MRRGVLLLSVSLAALGGVAGAQDLRALQARNAAAHALEDVRRDLLANQIEASNAREQAASAARLRALDAQRTAPDARSLTIPPARVIESPDRRDAELSASASQLDRLTQAALAESNARMRAIRPASEPKQR</sequence>
<evidence type="ECO:0000313" key="4">
    <source>
        <dbReference type="Proteomes" id="UP001057520"/>
    </source>
</evidence>
<feature type="chain" id="PRO_5047508730" evidence="2">
    <location>
        <begin position="22"/>
        <end position="131"/>
    </location>
</feature>
<keyword evidence="4" id="KW-1185">Reference proteome</keyword>
<evidence type="ECO:0000256" key="1">
    <source>
        <dbReference type="SAM" id="MobiDB-lite"/>
    </source>
</evidence>
<evidence type="ECO:0000256" key="2">
    <source>
        <dbReference type="SAM" id="SignalP"/>
    </source>
</evidence>
<reference evidence="3 4" key="1">
    <citation type="submission" date="2022-04" db="EMBL/GenBank/DDBJ databases">
        <title>Genome sequence of soybean root-associated Caulobacter segnis RL271.</title>
        <authorList>
            <person name="Longley R."/>
            <person name="Bonito G."/>
            <person name="Trigodet F."/>
            <person name="Crosson S."/>
            <person name="Fiebig A."/>
        </authorList>
    </citation>
    <scope>NUCLEOTIDE SEQUENCE [LARGE SCALE GENOMIC DNA]</scope>
    <source>
        <strain evidence="3 4">RL271</strain>
    </source>
</reference>
<proteinExistence type="predicted"/>
<feature type="region of interest" description="Disordered" evidence="1">
    <location>
        <begin position="69"/>
        <end position="101"/>
    </location>
</feature>
<gene>
    <name evidence="3" type="ORF">MZV50_09505</name>
</gene>
<name>A0ABY4ZYI0_9CAUL</name>
<accession>A0ABY4ZYI0</accession>
<feature type="signal peptide" evidence="2">
    <location>
        <begin position="1"/>
        <end position="21"/>
    </location>
</feature>
<dbReference type="EMBL" id="CP096040">
    <property type="protein sequence ID" value="USQ97745.1"/>
    <property type="molecule type" value="Genomic_DNA"/>
</dbReference>
<dbReference type="Proteomes" id="UP001057520">
    <property type="component" value="Chromosome"/>
</dbReference>
<organism evidence="3 4">
    <name type="scientific">Caulobacter segnis</name>
    <dbReference type="NCBI Taxonomy" id="88688"/>
    <lineage>
        <taxon>Bacteria</taxon>
        <taxon>Pseudomonadati</taxon>
        <taxon>Pseudomonadota</taxon>
        <taxon>Alphaproteobacteria</taxon>
        <taxon>Caulobacterales</taxon>
        <taxon>Caulobacteraceae</taxon>
        <taxon>Caulobacter</taxon>
    </lineage>
</organism>
<protein>
    <submittedName>
        <fullName evidence="3">Uncharacterized protein</fullName>
    </submittedName>
</protein>
<keyword evidence="2" id="KW-0732">Signal</keyword>